<dbReference type="EMBL" id="AB296366">
    <property type="protein sequence ID" value="BAG49735.1"/>
    <property type="molecule type" value="Genomic_DNA"/>
</dbReference>
<name>B3IUC6_9ENTE</name>
<dbReference type="NCBIfam" id="TIGR01847">
    <property type="entry name" value="bacteriocin_sig"/>
    <property type="match status" value="1"/>
</dbReference>
<accession>B3IUC6</accession>
<reference evidence="2" key="1">
    <citation type="submission" date="2006-11" db="EMBL/GenBank/DDBJ databases">
        <title>Characterization of durancin TW-49M and its atypical genetic locus: a novel bacteriocin produced by carrot-isolated Enterococcus durans QU 49.</title>
        <authorList>
            <person name="Hu C."/>
            <person name="Zendo T."/>
            <person name="Nakayama J."/>
            <person name="Sonomoto K."/>
        </authorList>
    </citation>
    <scope>NUCLEOTIDE SEQUENCE</scope>
    <source>
        <strain evidence="2">QU 49</strain>
    </source>
</reference>
<dbReference type="InterPro" id="IPR010133">
    <property type="entry name" value="Bacteriocin_signal_seq"/>
</dbReference>
<dbReference type="AlphaFoldDB" id="B3IUC6"/>
<dbReference type="EMBL" id="AB284368">
    <property type="protein sequence ID" value="BAK55662.1"/>
    <property type="molecule type" value="Genomic_DNA"/>
</dbReference>
<proteinExistence type="predicted"/>
<evidence type="ECO:0000313" key="2">
    <source>
        <dbReference type="EMBL" id="BAK55662.1"/>
    </source>
</evidence>
<organism evidence="1">
    <name type="scientific">Enterococcus durans</name>
    <dbReference type="NCBI Taxonomy" id="53345"/>
    <lineage>
        <taxon>Bacteria</taxon>
        <taxon>Bacillati</taxon>
        <taxon>Bacillota</taxon>
        <taxon>Bacilli</taxon>
        <taxon>Lactobacillales</taxon>
        <taxon>Enterococcaceae</taxon>
        <taxon>Enterococcus</taxon>
    </lineage>
</organism>
<gene>
    <name evidence="1" type="primary">durM</name>
</gene>
<reference evidence="1" key="2">
    <citation type="journal article" date="2008" name="J. Appl. Microbiol.">
        <title>Description of durancin TW-49M, a novel enterocin B-homologous bacteriocin in carrot-isolated Enterococcus durans QU 49.</title>
        <authorList>
            <person name="Hu C.-B."/>
            <person name="Zendo T."/>
            <person name="Nakayama J."/>
            <person name="Sonomoto K."/>
        </authorList>
    </citation>
    <scope>NUCLEOTIDE SEQUENCE</scope>
    <source>
        <strain evidence="1">QU 49</strain>
    </source>
</reference>
<sequence length="72" mass="7257">MQTIKELNTMELQKIIGGENDHRMPYELNRPNNLSKGGAKCAAGILGAGLGAVGGGPGGFISAGISAVLGCM</sequence>
<evidence type="ECO:0000313" key="1">
    <source>
        <dbReference type="EMBL" id="BAG49735.1"/>
    </source>
</evidence>
<protein>
    <submittedName>
        <fullName evidence="2">Precursor of durancin TW-49M</fullName>
    </submittedName>
    <submittedName>
        <fullName evidence="1">Prepeptide of durancin TW-49M</fullName>
    </submittedName>
</protein>